<evidence type="ECO:0000259" key="8">
    <source>
        <dbReference type="PROSITE" id="PS50850"/>
    </source>
</evidence>
<dbReference type="Gene3D" id="1.20.1250.20">
    <property type="entry name" value="MFS general substrate transporter like domains"/>
    <property type="match status" value="1"/>
</dbReference>
<evidence type="ECO:0000313" key="10">
    <source>
        <dbReference type="Proteomes" id="UP000039046"/>
    </source>
</evidence>
<dbReference type="AlphaFoldDB" id="A0A0A1SRK4"/>
<feature type="transmembrane region" description="Helical" evidence="7">
    <location>
        <begin position="105"/>
        <end position="125"/>
    </location>
</feature>
<keyword evidence="2" id="KW-0813">Transport</keyword>
<dbReference type="EMBL" id="CDHN01000001">
    <property type="protein sequence ID" value="CEJ80671.1"/>
    <property type="molecule type" value="Genomic_DNA"/>
</dbReference>
<evidence type="ECO:0000256" key="4">
    <source>
        <dbReference type="ARBA" id="ARBA00022989"/>
    </source>
</evidence>
<keyword evidence="4 7" id="KW-1133">Transmembrane helix</keyword>
<dbReference type="GO" id="GO:0005886">
    <property type="term" value="C:plasma membrane"/>
    <property type="evidence" value="ECO:0007669"/>
    <property type="project" value="TreeGrafter"/>
</dbReference>
<dbReference type="SUPFAM" id="SSF103473">
    <property type="entry name" value="MFS general substrate transporter"/>
    <property type="match status" value="1"/>
</dbReference>
<sequence length="461" mass="50584">MMVAGRTIQGVGSGGILTMSEIIVCDIVSIRERGMYAGIIRGVWAIASVIDPIVGGAMAQNVSWRWIFYINLPSAGVAAIALALFLKLHRPPTGTFKEQLARIDWGGGFLLIASMTAIVLAFSCGGSPGSSWTSWRAIVPLIMGFVGLLLFIAYQAFAPWLKEPMMPLSLFGNRTAVTVFLISIIHSMLLFWACYFLPVYFQIAKDASPSRSSIMMFPMATTSAAAGVLVGISITITRHYRIWHFVGFSLMAMGFGFFTLLDELSPTAEWVGFRILFGLGTGVVFTSTLPAILASLPESDVAAATGCWLFLRNFGSIWGIAIPAAVFYTYAKNAVSRISSPEVRDMMTNGGVYQRATTAFIASFNHQHFLREEIVDFYIASLKLIWLVSVVFAAIGFVMALLVPTVELGDQLNTEYGLAEGGRRVLVAMYRLGTEDEIVLRLVYFNSQMLSLKYRFGFKKI</sequence>
<keyword evidence="10" id="KW-1185">Reference proteome</keyword>
<feature type="transmembrane region" description="Helical" evidence="7">
    <location>
        <begin position="384"/>
        <end position="403"/>
    </location>
</feature>
<protein>
    <recommendedName>
        <fullName evidence="8">Major facilitator superfamily (MFS) profile domain-containing protein</fullName>
    </recommendedName>
</protein>
<dbReference type="STRING" id="1531966.A0A0A1SRK4"/>
<feature type="transmembrane region" description="Helical" evidence="7">
    <location>
        <begin position="308"/>
        <end position="331"/>
    </location>
</feature>
<feature type="transmembrane region" description="Helical" evidence="7">
    <location>
        <begin position="177"/>
        <end position="201"/>
    </location>
</feature>
<keyword evidence="5 7" id="KW-0472">Membrane</keyword>
<dbReference type="Proteomes" id="UP000039046">
    <property type="component" value="Unassembled WGS sequence"/>
</dbReference>
<feature type="transmembrane region" description="Helical" evidence="7">
    <location>
        <begin position="66"/>
        <end position="85"/>
    </location>
</feature>
<feature type="transmembrane region" description="Helical" evidence="7">
    <location>
        <begin position="213"/>
        <end position="236"/>
    </location>
</feature>
<dbReference type="InterPro" id="IPR036259">
    <property type="entry name" value="MFS_trans_sf"/>
</dbReference>
<evidence type="ECO:0000256" key="7">
    <source>
        <dbReference type="SAM" id="Phobius"/>
    </source>
</evidence>
<proteinExistence type="predicted"/>
<feature type="transmembrane region" description="Helical" evidence="7">
    <location>
        <begin position="137"/>
        <end position="157"/>
    </location>
</feature>
<dbReference type="HOGENOM" id="CLU_000960_22_0_1"/>
<evidence type="ECO:0000313" key="9">
    <source>
        <dbReference type="EMBL" id="CEJ80671.1"/>
    </source>
</evidence>
<evidence type="ECO:0000256" key="5">
    <source>
        <dbReference type="ARBA" id="ARBA00023136"/>
    </source>
</evidence>
<dbReference type="PROSITE" id="PS50850">
    <property type="entry name" value="MFS"/>
    <property type="match status" value="1"/>
</dbReference>
<dbReference type="PANTHER" id="PTHR23501:SF187">
    <property type="entry name" value="MAJOR FACILITATOR SUPERFAMILY (MFS) PROFILE DOMAIN-CONTAINING PROTEIN"/>
    <property type="match status" value="1"/>
</dbReference>
<feature type="transmembrane region" description="Helical" evidence="7">
    <location>
        <begin position="242"/>
        <end position="261"/>
    </location>
</feature>
<evidence type="ECO:0000256" key="3">
    <source>
        <dbReference type="ARBA" id="ARBA00022692"/>
    </source>
</evidence>
<keyword evidence="3 7" id="KW-0812">Transmembrane</keyword>
<evidence type="ECO:0000256" key="1">
    <source>
        <dbReference type="ARBA" id="ARBA00004141"/>
    </source>
</evidence>
<evidence type="ECO:0000256" key="6">
    <source>
        <dbReference type="ARBA" id="ARBA00023180"/>
    </source>
</evidence>
<dbReference type="InterPro" id="IPR020846">
    <property type="entry name" value="MFS_dom"/>
</dbReference>
<feature type="transmembrane region" description="Helical" evidence="7">
    <location>
        <begin position="273"/>
        <end position="296"/>
    </location>
</feature>
<organism evidence="9 10">
    <name type="scientific">[Torrubiella] hemipterigena</name>
    <dbReference type="NCBI Taxonomy" id="1531966"/>
    <lineage>
        <taxon>Eukaryota</taxon>
        <taxon>Fungi</taxon>
        <taxon>Dikarya</taxon>
        <taxon>Ascomycota</taxon>
        <taxon>Pezizomycotina</taxon>
        <taxon>Sordariomycetes</taxon>
        <taxon>Hypocreomycetidae</taxon>
        <taxon>Hypocreales</taxon>
        <taxon>Clavicipitaceae</taxon>
        <taxon>Clavicipitaceae incertae sedis</taxon>
        <taxon>'Torrubiella' clade</taxon>
    </lineage>
</organism>
<dbReference type="InterPro" id="IPR011701">
    <property type="entry name" value="MFS"/>
</dbReference>
<dbReference type="GO" id="GO:0022857">
    <property type="term" value="F:transmembrane transporter activity"/>
    <property type="evidence" value="ECO:0007669"/>
    <property type="project" value="InterPro"/>
</dbReference>
<name>A0A0A1SRK4_9HYPO</name>
<keyword evidence="6" id="KW-0325">Glycoprotein</keyword>
<comment type="subcellular location">
    <subcellularLocation>
        <location evidence="1">Membrane</location>
        <topology evidence="1">Multi-pass membrane protein</topology>
    </subcellularLocation>
</comment>
<gene>
    <name evidence="9" type="ORF">VHEMI00842</name>
</gene>
<feature type="domain" description="Major facilitator superfamily (MFS) profile" evidence="8">
    <location>
        <begin position="1"/>
        <end position="408"/>
    </location>
</feature>
<dbReference type="PANTHER" id="PTHR23501">
    <property type="entry name" value="MAJOR FACILITATOR SUPERFAMILY"/>
    <property type="match status" value="1"/>
</dbReference>
<evidence type="ECO:0000256" key="2">
    <source>
        <dbReference type="ARBA" id="ARBA00022448"/>
    </source>
</evidence>
<reference evidence="9 10" key="1">
    <citation type="journal article" date="2015" name="Genome Announc.">
        <title>Draft Genome Sequence and Gene Annotation of the Entomopathogenic Fungus Verticillium hemipterigenum.</title>
        <authorList>
            <person name="Horn F."/>
            <person name="Habel A."/>
            <person name="Scharf D.H."/>
            <person name="Dworschak J."/>
            <person name="Brakhage A.A."/>
            <person name="Guthke R."/>
            <person name="Hertweck C."/>
            <person name="Linde J."/>
        </authorList>
    </citation>
    <scope>NUCLEOTIDE SEQUENCE [LARGE SCALE GENOMIC DNA]</scope>
</reference>
<accession>A0A0A1SRK4</accession>
<dbReference type="PRINTS" id="PR01036">
    <property type="entry name" value="TCRTETB"/>
</dbReference>
<dbReference type="Pfam" id="PF07690">
    <property type="entry name" value="MFS_1"/>
    <property type="match status" value="1"/>
</dbReference>
<dbReference type="OrthoDB" id="10021397at2759"/>
<feature type="transmembrane region" description="Helical" evidence="7">
    <location>
        <begin position="35"/>
        <end position="54"/>
    </location>
</feature>